<evidence type="ECO:0000313" key="4">
    <source>
        <dbReference type="Proteomes" id="UP000799291"/>
    </source>
</evidence>
<dbReference type="OrthoDB" id="202415at2759"/>
<evidence type="ECO:0000313" key="3">
    <source>
        <dbReference type="EMBL" id="KAF2691994.1"/>
    </source>
</evidence>
<dbReference type="InterPro" id="IPR051091">
    <property type="entry name" value="O-Glucosyltr/Glycosyltrsf_90"/>
</dbReference>
<evidence type="ECO:0000256" key="1">
    <source>
        <dbReference type="SAM" id="Phobius"/>
    </source>
</evidence>
<evidence type="ECO:0000259" key="2">
    <source>
        <dbReference type="SMART" id="SM00672"/>
    </source>
</evidence>
<organism evidence="3 4">
    <name type="scientific">Lentithecium fluviatile CBS 122367</name>
    <dbReference type="NCBI Taxonomy" id="1168545"/>
    <lineage>
        <taxon>Eukaryota</taxon>
        <taxon>Fungi</taxon>
        <taxon>Dikarya</taxon>
        <taxon>Ascomycota</taxon>
        <taxon>Pezizomycotina</taxon>
        <taxon>Dothideomycetes</taxon>
        <taxon>Pleosporomycetidae</taxon>
        <taxon>Pleosporales</taxon>
        <taxon>Massarineae</taxon>
        <taxon>Lentitheciaceae</taxon>
        <taxon>Lentithecium</taxon>
    </lineage>
</organism>
<dbReference type="Proteomes" id="UP000799291">
    <property type="component" value="Unassembled WGS sequence"/>
</dbReference>
<feature type="transmembrane region" description="Helical" evidence="1">
    <location>
        <begin position="12"/>
        <end position="34"/>
    </location>
</feature>
<dbReference type="Pfam" id="PF05686">
    <property type="entry name" value="Glyco_transf_90"/>
    <property type="match status" value="1"/>
</dbReference>
<accession>A0A6G1JN76</accession>
<name>A0A6G1JN76_9PLEO</name>
<keyword evidence="1" id="KW-0472">Membrane</keyword>
<feature type="domain" description="Glycosyl transferase CAP10" evidence="2">
    <location>
        <begin position="191"/>
        <end position="428"/>
    </location>
</feature>
<keyword evidence="1" id="KW-1133">Transmembrane helix</keyword>
<sequence>MVLRRRRCGVTDCLTWFCASAVALVFLLICSILYGTRTESPSLPPLVKEVMPAGRCLCEFSTSFECATCIECAANPAILANSTSEEDEAWVFNYRRDGSNYGLDEDQCQVAFPGLFEDIDRARKHWKKKGKITDRDLSSFELTKGMVRALIYDGQLYILQTFLVDNVNRQKAVGALSALHRAISSAKPRSSIPNIEFVFSVEDLPAQSTKPLWTLARRAQDEDLWLIPDFGWWSWDMPQVGALDEVAEEAIQRESIEPWDQKQEKLVWRGKLTMAPKLRRALLDAAKGKSWSDVGQVRWSDPDFKEQFLGPVDQCNYMFIAHAEGRSYSGALKYRQLCRSVIVSHKLQWIQHYHYLFLSSGAKQNFVEVERDFSDLSAAMDDLIAHPEKAKRIADNSVATFRERYLTAAAEACYWRTLVKEWKEVSFEPLLYNGVEVGKTHKRAQKRGIRFETFMLYETDKQMQFPKSAE</sequence>
<dbReference type="EMBL" id="MU005569">
    <property type="protein sequence ID" value="KAF2691994.1"/>
    <property type="molecule type" value="Genomic_DNA"/>
</dbReference>
<dbReference type="SMART" id="SM00672">
    <property type="entry name" value="CAP10"/>
    <property type="match status" value="1"/>
</dbReference>
<keyword evidence="1" id="KW-0812">Transmembrane</keyword>
<gene>
    <name evidence="3" type="ORF">K458DRAFT_381824</name>
</gene>
<reference evidence="3" key="1">
    <citation type="journal article" date="2020" name="Stud. Mycol.">
        <title>101 Dothideomycetes genomes: a test case for predicting lifestyles and emergence of pathogens.</title>
        <authorList>
            <person name="Haridas S."/>
            <person name="Albert R."/>
            <person name="Binder M."/>
            <person name="Bloem J."/>
            <person name="Labutti K."/>
            <person name="Salamov A."/>
            <person name="Andreopoulos B."/>
            <person name="Baker S."/>
            <person name="Barry K."/>
            <person name="Bills G."/>
            <person name="Bluhm B."/>
            <person name="Cannon C."/>
            <person name="Castanera R."/>
            <person name="Culley D."/>
            <person name="Daum C."/>
            <person name="Ezra D."/>
            <person name="Gonzalez J."/>
            <person name="Henrissat B."/>
            <person name="Kuo A."/>
            <person name="Liang C."/>
            <person name="Lipzen A."/>
            <person name="Lutzoni F."/>
            <person name="Magnuson J."/>
            <person name="Mondo S."/>
            <person name="Nolan M."/>
            <person name="Ohm R."/>
            <person name="Pangilinan J."/>
            <person name="Park H.-J."/>
            <person name="Ramirez L."/>
            <person name="Alfaro M."/>
            <person name="Sun H."/>
            <person name="Tritt A."/>
            <person name="Yoshinaga Y."/>
            <person name="Zwiers L.-H."/>
            <person name="Turgeon B."/>
            <person name="Goodwin S."/>
            <person name="Spatafora J."/>
            <person name="Crous P."/>
            <person name="Grigoriev I."/>
        </authorList>
    </citation>
    <scope>NUCLEOTIDE SEQUENCE</scope>
    <source>
        <strain evidence="3">CBS 122367</strain>
    </source>
</reference>
<dbReference type="InterPro" id="IPR006598">
    <property type="entry name" value="CAP10"/>
</dbReference>
<dbReference type="PANTHER" id="PTHR12203:SF107">
    <property type="entry name" value="GLYCOSYL TRANSFERASE CAP10 DOMAIN-CONTAINING PROTEIN"/>
    <property type="match status" value="1"/>
</dbReference>
<protein>
    <recommendedName>
        <fullName evidence="2">Glycosyl transferase CAP10 domain-containing protein</fullName>
    </recommendedName>
</protein>
<dbReference type="AlphaFoldDB" id="A0A6G1JN76"/>
<dbReference type="PANTHER" id="PTHR12203">
    <property type="entry name" value="KDEL LYS-ASP-GLU-LEU CONTAINING - RELATED"/>
    <property type="match status" value="1"/>
</dbReference>
<keyword evidence="4" id="KW-1185">Reference proteome</keyword>
<proteinExistence type="predicted"/>